<feature type="transmembrane region" description="Helical" evidence="2">
    <location>
        <begin position="20"/>
        <end position="38"/>
    </location>
</feature>
<dbReference type="Pfam" id="PF12999">
    <property type="entry name" value="PRKCSH-like"/>
    <property type="match status" value="1"/>
</dbReference>
<feature type="domain" description="Glucosidase II beta subunit N-terminal" evidence="3">
    <location>
        <begin position="86"/>
        <end position="182"/>
    </location>
</feature>
<dbReference type="OrthoDB" id="28322at2759"/>
<dbReference type="OMA" id="EVSWKRR"/>
<keyword evidence="1" id="KW-1015">Disulfide bond</keyword>
<dbReference type="EMBL" id="KQ435012">
    <property type="protein sequence ID" value="KZC13779.1"/>
    <property type="molecule type" value="Genomic_DNA"/>
</dbReference>
<dbReference type="InterPro" id="IPR036055">
    <property type="entry name" value="LDL_receptor-like_sf"/>
</dbReference>
<proteinExistence type="predicted"/>
<name>A0A154PPI5_DUFNO</name>
<dbReference type="STRING" id="178035.A0A154PPI5"/>
<evidence type="ECO:0000256" key="2">
    <source>
        <dbReference type="SAM" id="Phobius"/>
    </source>
</evidence>
<dbReference type="PANTHER" id="PTHR12630:SF1">
    <property type="entry name" value="GLUCOSIDASE 2 SUBUNIT BETA"/>
    <property type="match status" value="1"/>
</dbReference>
<dbReference type="Proteomes" id="UP000076502">
    <property type="component" value="Unassembled WGS sequence"/>
</dbReference>
<dbReference type="SUPFAM" id="SSF57424">
    <property type="entry name" value="LDL receptor-like module"/>
    <property type="match status" value="1"/>
</dbReference>
<keyword evidence="5" id="KW-1185">Reference proteome</keyword>
<dbReference type="PANTHER" id="PTHR12630">
    <property type="entry name" value="N-LINKED OLIGOSACCHARIDE PROCESSING"/>
    <property type="match status" value="1"/>
</dbReference>
<dbReference type="GO" id="GO:0006491">
    <property type="term" value="P:N-glycan processing"/>
    <property type="evidence" value="ECO:0007669"/>
    <property type="project" value="TreeGrafter"/>
</dbReference>
<evidence type="ECO:0000313" key="4">
    <source>
        <dbReference type="EMBL" id="KZC13779.1"/>
    </source>
</evidence>
<dbReference type="GO" id="GO:0017177">
    <property type="term" value="C:glucosidase II complex"/>
    <property type="evidence" value="ECO:0007669"/>
    <property type="project" value="TreeGrafter"/>
</dbReference>
<organism evidence="4 5">
    <name type="scientific">Dufourea novaeangliae</name>
    <name type="common">Sweat bee</name>
    <dbReference type="NCBI Taxonomy" id="178035"/>
    <lineage>
        <taxon>Eukaryota</taxon>
        <taxon>Metazoa</taxon>
        <taxon>Ecdysozoa</taxon>
        <taxon>Arthropoda</taxon>
        <taxon>Hexapoda</taxon>
        <taxon>Insecta</taxon>
        <taxon>Pterygota</taxon>
        <taxon>Neoptera</taxon>
        <taxon>Endopterygota</taxon>
        <taxon>Hymenoptera</taxon>
        <taxon>Apocrita</taxon>
        <taxon>Aculeata</taxon>
        <taxon>Apoidea</taxon>
        <taxon>Anthophila</taxon>
        <taxon>Halictidae</taxon>
        <taxon>Rophitinae</taxon>
        <taxon>Dufourea</taxon>
    </lineage>
</organism>
<accession>A0A154PPI5</accession>
<evidence type="ECO:0000256" key="1">
    <source>
        <dbReference type="ARBA" id="ARBA00023157"/>
    </source>
</evidence>
<keyword evidence="2" id="KW-0472">Membrane</keyword>
<evidence type="ECO:0000313" key="5">
    <source>
        <dbReference type="Proteomes" id="UP000076502"/>
    </source>
</evidence>
<evidence type="ECO:0000259" key="3">
    <source>
        <dbReference type="Pfam" id="PF12999"/>
    </source>
</evidence>
<sequence length="203" mass="23276">MKTEVSWKRRFLRKKLKYTLICVFVVAIIFVVHQLFYFKQLNQAIVGKLISGSVRTSNYIVTTNVTSKVNKQLHFKLLRDKDGRNVSLRGTRDKDLLKYLPNSRGKFICFASKIEIDFFKINDDYCDCPIDGSDEPGTNACNNGVFYCETSASQVTAKIPSYKVNDGFCDCCNGSDEWPEFKLSHLNNDSGNIRYKSKCQNRC</sequence>
<reference evidence="4 5" key="1">
    <citation type="submission" date="2015-07" db="EMBL/GenBank/DDBJ databases">
        <title>The genome of Dufourea novaeangliae.</title>
        <authorList>
            <person name="Pan H."/>
            <person name="Kapheim K."/>
        </authorList>
    </citation>
    <scope>NUCLEOTIDE SEQUENCE [LARGE SCALE GENOMIC DNA]</scope>
    <source>
        <strain evidence="4">0120121106</strain>
        <tissue evidence="4">Whole body</tissue>
    </source>
</reference>
<dbReference type="InterPro" id="IPR039794">
    <property type="entry name" value="Gtb1-like"/>
</dbReference>
<dbReference type="AlphaFoldDB" id="A0A154PPI5"/>
<keyword evidence="2" id="KW-1133">Transmembrane helix</keyword>
<gene>
    <name evidence="4" type="ORF">WN55_05682</name>
</gene>
<dbReference type="InterPro" id="IPR028146">
    <property type="entry name" value="PRKCSH_N"/>
</dbReference>
<protein>
    <submittedName>
        <fullName evidence="4">Glucosidase 2 subunit beta</fullName>
    </submittedName>
</protein>
<keyword evidence="2" id="KW-0812">Transmembrane</keyword>